<dbReference type="Proteomes" id="UP000002640">
    <property type="component" value="Unassembled WGS sequence"/>
</dbReference>
<protein>
    <submittedName>
        <fullName evidence="1">Uncharacterized protein</fullName>
    </submittedName>
</protein>
<reference evidence="1 2" key="1">
    <citation type="journal article" date="2006" name="Science">
        <title>Phytophthora genome sequences uncover evolutionary origins and mechanisms of pathogenesis.</title>
        <authorList>
            <person name="Tyler B.M."/>
            <person name="Tripathy S."/>
            <person name="Zhang X."/>
            <person name="Dehal P."/>
            <person name="Jiang R.H."/>
            <person name="Aerts A."/>
            <person name="Arredondo F.D."/>
            <person name="Baxter L."/>
            <person name="Bensasson D."/>
            <person name="Beynon J.L."/>
            <person name="Chapman J."/>
            <person name="Damasceno C.M."/>
            <person name="Dorrance A.E."/>
            <person name="Dou D."/>
            <person name="Dickerman A.W."/>
            <person name="Dubchak I.L."/>
            <person name="Garbelotto M."/>
            <person name="Gijzen M."/>
            <person name="Gordon S.G."/>
            <person name="Govers F."/>
            <person name="Grunwald N.J."/>
            <person name="Huang W."/>
            <person name="Ivors K.L."/>
            <person name="Jones R.W."/>
            <person name="Kamoun S."/>
            <person name="Krampis K."/>
            <person name="Lamour K.H."/>
            <person name="Lee M.K."/>
            <person name="McDonald W.H."/>
            <person name="Medina M."/>
            <person name="Meijer H.J."/>
            <person name="Nordberg E.K."/>
            <person name="Maclean D.J."/>
            <person name="Ospina-Giraldo M.D."/>
            <person name="Morris P.F."/>
            <person name="Phuntumart V."/>
            <person name="Putnam N.H."/>
            <person name="Rash S."/>
            <person name="Rose J.K."/>
            <person name="Sakihama Y."/>
            <person name="Salamov A.A."/>
            <person name="Savidor A."/>
            <person name="Scheuring C.F."/>
            <person name="Smith B.M."/>
            <person name="Sobral B.W."/>
            <person name="Terry A."/>
            <person name="Torto-Alalibo T.A."/>
            <person name="Win J."/>
            <person name="Xu Z."/>
            <person name="Zhang H."/>
            <person name="Grigoriev I.V."/>
            <person name="Rokhsar D.S."/>
            <person name="Boore J.L."/>
        </authorList>
    </citation>
    <scope>NUCLEOTIDE SEQUENCE [LARGE SCALE GENOMIC DNA]</scope>
    <source>
        <strain evidence="1 2">P6497</strain>
    </source>
</reference>
<dbReference type="SMR" id="G4Z976"/>
<feature type="non-terminal residue" evidence="1">
    <location>
        <position position="1"/>
    </location>
</feature>
<name>G4Z976_PHYSP</name>
<dbReference type="KEGG" id="psoj:PHYSODRAFT_441374"/>
<dbReference type="AlphaFoldDB" id="G4Z976"/>
<keyword evidence="2" id="KW-1185">Reference proteome</keyword>
<evidence type="ECO:0000313" key="2">
    <source>
        <dbReference type="Proteomes" id="UP000002640"/>
    </source>
</evidence>
<dbReference type="RefSeq" id="XP_009523847.1">
    <property type="nucleotide sequence ID" value="XM_009525552.1"/>
</dbReference>
<dbReference type="EMBL" id="JH159153">
    <property type="protein sequence ID" value="EGZ21130.1"/>
    <property type="molecule type" value="Genomic_DNA"/>
</dbReference>
<sequence>EAMMTKGYQALHDHIATATERALGKPLPRMEVTFENLSVTADIVVKDETQLETELPTIFTVAKS</sequence>
<feature type="non-terminal residue" evidence="1">
    <location>
        <position position="64"/>
    </location>
</feature>
<gene>
    <name evidence="1" type="ORF">PHYSODRAFT_441374</name>
</gene>
<organism evidence="1 2">
    <name type="scientific">Phytophthora sojae (strain P6497)</name>
    <name type="common">Soybean stem and root rot agent</name>
    <name type="synonym">Phytophthora megasperma f. sp. glycines</name>
    <dbReference type="NCBI Taxonomy" id="1094619"/>
    <lineage>
        <taxon>Eukaryota</taxon>
        <taxon>Sar</taxon>
        <taxon>Stramenopiles</taxon>
        <taxon>Oomycota</taxon>
        <taxon>Peronosporomycetes</taxon>
        <taxon>Peronosporales</taxon>
        <taxon>Peronosporaceae</taxon>
        <taxon>Phytophthora</taxon>
    </lineage>
</organism>
<dbReference type="OMA" id="HDHIATA"/>
<evidence type="ECO:0000313" key="1">
    <source>
        <dbReference type="EMBL" id="EGZ21130.1"/>
    </source>
</evidence>
<accession>G4Z976</accession>
<proteinExistence type="predicted"/>
<dbReference type="GeneID" id="20652669"/>
<dbReference type="InParanoid" id="G4Z976"/>